<dbReference type="InterPro" id="IPR024344">
    <property type="entry name" value="MDMPI_metal-binding"/>
</dbReference>
<dbReference type="Pfam" id="PF11716">
    <property type="entry name" value="MDMPI_N"/>
    <property type="match status" value="1"/>
</dbReference>
<dbReference type="Proteomes" id="UP001143480">
    <property type="component" value="Unassembled WGS sequence"/>
</dbReference>
<sequence>MPMTAFARDERNALADALLAAGPDAPTLCEGWATRDLAAHLVLREHRPDAAAGIMLKAVAGHTQKVQDSLAAGDYAALVQRVRKGPALLRPFDEAMNVVEFFVHHEDIRRAAPEWSQRPIPQPYSQSLAKNAKRTARLSARRFPARIEVSGPDVEPFTVNPKQERAVSISGAPGELVLFFSGRQSSAEVSITGPDDLTEKLRGARLGI</sequence>
<protein>
    <submittedName>
        <fullName evidence="2">TIGR03085 family protein</fullName>
    </submittedName>
</protein>
<proteinExistence type="predicted"/>
<evidence type="ECO:0000313" key="3">
    <source>
        <dbReference type="Proteomes" id="UP001143480"/>
    </source>
</evidence>
<dbReference type="SUPFAM" id="SSF109854">
    <property type="entry name" value="DinB/YfiT-like putative metalloenzymes"/>
    <property type="match status" value="1"/>
</dbReference>
<feature type="domain" description="Mycothiol-dependent maleylpyruvate isomerase metal-binding" evidence="1">
    <location>
        <begin position="8"/>
        <end position="122"/>
    </location>
</feature>
<evidence type="ECO:0000313" key="2">
    <source>
        <dbReference type="EMBL" id="GLL05080.1"/>
    </source>
</evidence>
<dbReference type="GO" id="GO:0046872">
    <property type="term" value="F:metal ion binding"/>
    <property type="evidence" value="ECO:0007669"/>
    <property type="project" value="InterPro"/>
</dbReference>
<dbReference type="InterPro" id="IPR034660">
    <property type="entry name" value="DinB/YfiT-like"/>
</dbReference>
<dbReference type="InterPro" id="IPR017519">
    <property type="entry name" value="CHP03085"/>
</dbReference>
<dbReference type="InterPro" id="IPR017517">
    <property type="entry name" value="Maleyloyr_isom"/>
</dbReference>
<evidence type="ECO:0000259" key="1">
    <source>
        <dbReference type="Pfam" id="PF11716"/>
    </source>
</evidence>
<gene>
    <name evidence="2" type="ORF">GCM10017581_068270</name>
</gene>
<comment type="caution">
    <text evidence="2">The sequence shown here is derived from an EMBL/GenBank/DDBJ whole genome shotgun (WGS) entry which is preliminary data.</text>
</comment>
<accession>A0A9W6NPH7</accession>
<reference evidence="2" key="2">
    <citation type="submission" date="2023-01" db="EMBL/GenBank/DDBJ databases">
        <authorList>
            <person name="Sun Q."/>
            <person name="Evtushenko L."/>
        </authorList>
    </citation>
    <scope>NUCLEOTIDE SEQUENCE</scope>
    <source>
        <strain evidence="2">VKM Ac-1321</strain>
    </source>
</reference>
<dbReference type="NCBIfam" id="TIGR03085">
    <property type="entry name" value="TIGR03085 family metal-binding protein"/>
    <property type="match status" value="1"/>
</dbReference>
<dbReference type="AlphaFoldDB" id="A0A9W6NPH7"/>
<dbReference type="EMBL" id="BSFP01000052">
    <property type="protein sequence ID" value="GLL05080.1"/>
    <property type="molecule type" value="Genomic_DNA"/>
</dbReference>
<dbReference type="NCBIfam" id="TIGR03083">
    <property type="entry name" value="maleylpyruvate isomerase family mycothiol-dependent enzyme"/>
    <property type="match status" value="1"/>
</dbReference>
<reference evidence="2" key="1">
    <citation type="journal article" date="2014" name="Int. J. Syst. Evol. Microbiol.">
        <title>Complete genome sequence of Corynebacterium casei LMG S-19264T (=DSM 44701T), isolated from a smear-ripened cheese.</title>
        <authorList>
            <consortium name="US DOE Joint Genome Institute (JGI-PGF)"/>
            <person name="Walter F."/>
            <person name="Albersmeier A."/>
            <person name="Kalinowski J."/>
            <person name="Ruckert C."/>
        </authorList>
    </citation>
    <scope>NUCLEOTIDE SEQUENCE</scope>
    <source>
        <strain evidence="2">VKM Ac-1321</strain>
    </source>
</reference>
<organism evidence="2 3">
    <name type="scientific">Dactylosporangium matsuzakiense</name>
    <dbReference type="NCBI Taxonomy" id="53360"/>
    <lineage>
        <taxon>Bacteria</taxon>
        <taxon>Bacillati</taxon>
        <taxon>Actinomycetota</taxon>
        <taxon>Actinomycetes</taxon>
        <taxon>Micromonosporales</taxon>
        <taxon>Micromonosporaceae</taxon>
        <taxon>Dactylosporangium</taxon>
    </lineage>
</organism>
<name>A0A9W6NPH7_9ACTN</name>
<keyword evidence="3" id="KW-1185">Reference proteome</keyword>